<dbReference type="InterPro" id="IPR052526">
    <property type="entry name" value="HTH-type_Bedaq_tolerance"/>
</dbReference>
<dbReference type="InterPro" id="IPR036388">
    <property type="entry name" value="WH-like_DNA-bd_sf"/>
</dbReference>
<keyword evidence="3" id="KW-0238">DNA-binding</keyword>
<dbReference type="RefSeq" id="WP_130485615.1">
    <property type="nucleotide sequence ID" value="NZ_SGWW01000003.1"/>
</dbReference>
<organism evidence="3 4">
    <name type="scientific">Microcella putealis</name>
    <dbReference type="NCBI Taxonomy" id="337005"/>
    <lineage>
        <taxon>Bacteria</taxon>
        <taxon>Bacillati</taxon>
        <taxon>Actinomycetota</taxon>
        <taxon>Actinomycetes</taxon>
        <taxon>Micrococcales</taxon>
        <taxon>Microbacteriaceae</taxon>
        <taxon>Microcella</taxon>
    </lineage>
</organism>
<dbReference type="AlphaFoldDB" id="A0A4Q7LRS0"/>
<proteinExistence type="predicted"/>
<evidence type="ECO:0000313" key="3">
    <source>
        <dbReference type="EMBL" id="RZS56359.1"/>
    </source>
</evidence>
<dbReference type="GO" id="GO:0003700">
    <property type="term" value="F:DNA-binding transcription factor activity"/>
    <property type="evidence" value="ECO:0007669"/>
    <property type="project" value="InterPro"/>
</dbReference>
<dbReference type="PROSITE" id="PS50995">
    <property type="entry name" value="HTH_MARR_2"/>
    <property type="match status" value="1"/>
</dbReference>
<evidence type="ECO:0000256" key="1">
    <source>
        <dbReference type="SAM" id="MobiDB-lite"/>
    </source>
</evidence>
<gene>
    <name evidence="3" type="ORF">EV141_1818</name>
</gene>
<sequence>MTTAPPPPPAPSGTPPASTDPDEELRVLIQKLARRIRSERGGDGITDSQLGVLWLLTTDGRMTPGQLAERERVSAPAMNRTVNALEGGGLVARTPSDEDARCVWVTLTDAGEQVVAETRRLRTQWFHDRLDELTADERAALEAARPVLRKLADS</sequence>
<protein>
    <submittedName>
        <fullName evidence="3">DNA-binding MarR family transcriptional regulator</fullName>
    </submittedName>
</protein>
<name>A0A4Q7LRS0_9MICO</name>
<comment type="caution">
    <text evidence="3">The sequence shown here is derived from an EMBL/GenBank/DDBJ whole genome shotgun (WGS) entry which is preliminary data.</text>
</comment>
<dbReference type="PANTHER" id="PTHR39515">
    <property type="entry name" value="CONSERVED PROTEIN"/>
    <property type="match status" value="1"/>
</dbReference>
<feature type="domain" description="HTH marR-type" evidence="2">
    <location>
        <begin position="22"/>
        <end position="153"/>
    </location>
</feature>
<dbReference type="SUPFAM" id="SSF46785">
    <property type="entry name" value="Winged helix' DNA-binding domain"/>
    <property type="match status" value="1"/>
</dbReference>
<dbReference type="PANTHER" id="PTHR39515:SF2">
    <property type="entry name" value="HTH-TYPE TRANSCRIPTIONAL REGULATOR RV0880"/>
    <property type="match status" value="1"/>
</dbReference>
<dbReference type="Gene3D" id="1.10.10.10">
    <property type="entry name" value="Winged helix-like DNA-binding domain superfamily/Winged helix DNA-binding domain"/>
    <property type="match status" value="1"/>
</dbReference>
<dbReference type="PRINTS" id="PR00598">
    <property type="entry name" value="HTHMARR"/>
</dbReference>
<evidence type="ECO:0000259" key="2">
    <source>
        <dbReference type="PROSITE" id="PS50995"/>
    </source>
</evidence>
<dbReference type="InterPro" id="IPR000835">
    <property type="entry name" value="HTH_MarR-typ"/>
</dbReference>
<dbReference type="SMART" id="SM00347">
    <property type="entry name" value="HTH_MARR"/>
    <property type="match status" value="1"/>
</dbReference>
<evidence type="ECO:0000313" key="4">
    <source>
        <dbReference type="Proteomes" id="UP000293519"/>
    </source>
</evidence>
<dbReference type="EMBL" id="SGWW01000003">
    <property type="protein sequence ID" value="RZS56359.1"/>
    <property type="molecule type" value="Genomic_DNA"/>
</dbReference>
<reference evidence="3 4" key="1">
    <citation type="journal article" date="2015" name="Stand. Genomic Sci.">
        <title>Genomic Encyclopedia of Bacterial and Archaeal Type Strains, Phase III: the genomes of soil and plant-associated and newly described type strains.</title>
        <authorList>
            <person name="Whitman W.B."/>
            <person name="Woyke T."/>
            <person name="Klenk H.P."/>
            <person name="Zhou Y."/>
            <person name="Lilburn T.G."/>
            <person name="Beck B.J."/>
            <person name="De Vos P."/>
            <person name="Vandamme P."/>
            <person name="Eisen J.A."/>
            <person name="Garrity G."/>
            <person name="Hugenholtz P."/>
            <person name="Kyrpides N.C."/>
        </authorList>
    </citation>
    <scope>NUCLEOTIDE SEQUENCE [LARGE SCALE GENOMIC DNA]</scope>
    <source>
        <strain evidence="3 4">CV2</strain>
    </source>
</reference>
<feature type="compositionally biased region" description="Pro residues" evidence="1">
    <location>
        <begin position="1"/>
        <end position="14"/>
    </location>
</feature>
<dbReference type="InterPro" id="IPR036390">
    <property type="entry name" value="WH_DNA-bd_sf"/>
</dbReference>
<keyword evidence="4" id="KW-1185">Reference proteome</keyword>
<dbReference type="OrthoDB" id="9804055at2"/>
<dbReference type="Proteomes" id="UP000293519">
    <property type="component" value="Unassembled WGS sequence"/>
</dbReference>
<dbReference type="GO" id="GO:0003677">
    <property type="term" value="F:DNA binding"/>
    <property type="evidence" value="ECO:0007669"/>
    <property type="project" value="UniProtKB-KW"/>
</dbReference>
<accession>A0A4Q7LRS0</accession>
<dbReference type="Pfam" id="PF01047">
    <property type="entry name" value="MarR"/>
    <property type="match status" value="1"/>
</dbReference>
<feature type="region of interest" description="Disordered" evidence="1">
    <location>
        <begin position="1"/>
        <end position="23"/>
    </location>
</feature>